<dbReference type="STRING" id="1210090.GCA_001613185_06880"/>
<proteinExistence type="inferred from homology"/>
<dbReference type="Gene3D" id="1.10.630.10">
    <property type="entry name" value="Cytochrome P450"/>
    <property type="match status" value="1"/>
</dbReference>
<dbReference type="AlphaFoldDB" id="A0A366CTS1"/>
<evidence type="ECO:0000256" key="7">
    <source>
        <dbReference type="ARBA" id="ARBA00023033"/>
    </source>
</evidence>
<evidence type="ECO:0000256" key="2">
    <source>
        <dbReference type="ARBA" id="ARBA00010617"/>
    </source>
</evidence>
<dbReference type="GO" id="GO:0005506">
    <property type="term" value="F:iron ion binding"/>
    <property type="evidence" value="ECO:0007669"/>
    <property type="project" value="InterPro"/>
</dbReference>
<comment type="cofactor">
    <cofactor evidence="1">
        <name>heme</name>
        <dbReference type="ChEBI" id="CHEBI:30413"/>
    </cofactor>
</comment>
<evidence type="ECO:0000313" key="9">
    <source>
        <dbReference type="EMBL" id="RBO79703.1"/>
    </source>
</evidence>
<keyword evidence="10" id="KW-1185">Reference proteome</keyword>
<dbReference type="Pfam" id="PF00067">
    <property type="entry name" value="p450"/>
    <property type="match status" value="1"/>
</dbReference>
<comment type="similarity">
    <text evidence="2 8">Belongs to the cytochrome P450 family.</text>
</comment>
<dbReference type="InterPro" id="IPR017972">
    <property type="entry name" value="Cyt_P450_CS"/>
</dbReference>
<evidence type="ECO:0000256" key="1">
    <source>
        <dbReference type="ARBA" id="ARBA00001971"/>
    </source>
</evidence>
<dbReference type="InterPro" id="IPR002397">
    <property type="entry name" value="Cyt_P450_B"/>
</dbReference>
<dbReference type="PRINTS" id="PR00359">
    <property type="entry name" value="BP450"/>
</dbReference>
<dbReference type="CDD" id="cd20625">
    <property type="entry name" value="CYP164-like"/>
    <property type="match status" value="1"/>
</dbReference>
<reference evidence="9 10" key="1">
    <citation type="submission" date="2018-06" db="EMBL/GenBank/DDBJ databases">
        <title>Genomic Encyclopedia of Type Strains, Phase IV (KMG-IV): sequencing the most valuable type-strain genomes for metagenomic binning, comparative biology and taxonomic classification.</title>
        <authorList>
            <person name="Goeker M."/>
        </authorList>
    </citation>
    <scope>NUCLEOTIDE SEQUENCE [LARGE SCALE GENOMIC DNA]</scope>
    <source>
        <strain evidence="9 10">DSM 44599</strain>
    </source>
</reference>
<evidence type="ECO:0000256" key="4">
    <source>
        <dbReference type="ARBA" id="ARBA00022723"/>
    </source>
</evidence>
<dbReference type="InterPro" id="IPR036396">
    <property type="entry name" value="Cyt_P450_sf"/>
</dbReference>
<dbReference type="EMBL" id="QNRE01000033">
    <property type="protein sequence ID" value="RBO79703.1"/>
    <property type="molecule type" value="Genomic_DNA"/>
</dbReference>
<dbReference type="FunFam" id="1.10.630.10:FF:000018">
    <property type="entry name" value="Cytochrome P450 monooxygenase"/>
    <property type="match status" value="1"/>
</dbReference>
<comment type="caution">
    <text evidence="9">The sequence shown here is derived from an EMBL/GenBank/DDBJ whole genome shotgun (WGS) entry which is preliminary data.</text>
</comment>
<accession>A0A366CTS1</accession>
<name>A0A366CTS1_9NOCA</name>
<evidence type="ECO:0000256" key="8">
    <source>
        <dbReference type="RuleBase" id="RU000461"/>
    </source>
</evidence>
<keyword evidence="5 8" id="KW-0560">Oxidoreductase</keyword>
<dbReference type="InterPro" id="IPR001128">
    <property type="entry name" value="Cyt_P450"/>
</dbReference>
<dbReference type="Proteomes" id="UP000252586">
    <property type="component" value="Unassembled WGS sequence"/>
</dbReference>
<protein>
    <submittedName>
        <fullName evidence="9">Cytochrome P450</fullName>
    </submittedName>
</protein>
<keyword evidence="6 8" id="KW-0408">Iron</keyword>
<gene>
    <name evidence="9" type="ORF">DFR74_13313</name>
</gene>
<dbReference type="GO" id="GO:0004497">
    <property type="term" value="F:monooxygenase activity"/>
    <property type="evidence" value="ECO:0007669"/>
    <property type="project" value="UniProtKB-KW"/>
</dbReference>
<dbReference type="GO" id="GO:0016705">
    <property type="term" value="F:oxidoreductase activity, acting on paired donors, with incorporation or reduction of molecular oxygen"/>
    <property type="evidence" value="ECO:0007669"/>
    <property type="project" value="InterPro"/>
</dbReference>
<keyword evidence="3 8" id="KW-0349">Heme</keyword>
<evidence type="ECO:0000256" key="5">
    <source>
        <dbReference type="ARBA" id="ARBA00023002"/>
    </source>
</evidence>
<dbReference type="PROSITE" id="PS00086">
    <property type="entry name" value="CYTOCHROME_P450"/>
    <property type="match status" value="1"/>
</dbReference>
<evidence type="ECO:0000313" key="10">
    <source>
        <dbReference type="Proteomes" id="UP000252586"/>
    </source>
</evidence>
<sequence>MTAGPTERELLLDVLLTDHGSAGPYEAFRRLRETQPVLVTRSGVLVLSRYDDCAAALRNRSLGKADESLGFGLSEIPEELQRQAMHRFRRTMLFRNPPDHHRLRRLVADVFTPRHIDELRGRVVTQIRDLIDVIEDQGSADIISDLALPLPVNVIGDLLGVPVTDRAVAAPLVRALVASLEPSADAAALTAACEAEDQLATYFTDLLAAKRAHPDDDLLSRLAVAHGDDVLDDDECVGTAILLFAAGFETTTNLIGNGVAALLAHPSQMDLLRARPDLASNAVEELLRYDSPVQTNGRTVLEPTRVAGVDLDPGQVVLTLLGAANRDPDRFCDPDSLDITRTGTPPLSFGAGIHFCLGAPLARLEGAVLFPLLTARFPGLRLVEQPRWRTGLSFRGLSSLKVVTGC</sequence>
<keyword evidence="7 8" id="KW-0503">Monooxygenase</keyword>
<evidence type="ECO:0000256" key="3">
    <source>
        <dbReference type="ARBA" id="ARBA00022617"/>
    </source>
</evidence>
<dbReference type="GO" id="GO:0020037">
    <property type="term" value="F:heme binding"/>
    <property type="evidence" value="ECO:0007669"/>
    <property type="project" value="InterPro"/>
</dbReference>
<organism evidence="9 10">
    <name type="scientific">Nocardia puris</name>
    <dbReference type="NCBI Taxonomy" id="208602"/>
    <lineage>
        <taxon>Bacteria</taxon>
        <taxon>Bacillati</taxon>
        <taxon>Actinomycetota</taxon>
        <taxon>Actinomycetes</taxon>
        <taxon>Mycobacteriales</taxon>
        <taxon>Nocardiaceae</taxon>
        <taxon>Nocardia</taxon>
    </lineage>
</organism>
<evidence type="ECO:0000256" key="6">
    <source>
        <dbReference type="ARBA" id="ARBA00023004"/>
    </source>
</evidence>
<dbReference type="PANTHER" id="PTHR46696:SF1">
    <property type="entry name" value="CYTOCHROME P450 YJIB-RELATED"/>
    <property type="match status" value="1"/>
</dbReference>
<dbReference type="SUPFAM" id="SSF48264">
    <property type="entry name" value="Cytochrome P450"/>
    <property type="match status" value="1"/>
</dbReference>
<dbReference type="PANTHER" id="PTHR46696">
    <property type="entry name" value="P450, PUTATIVE (EUROFUNG)-RELATED"/>
    <property type="match status" value="1"/>
</dbReference>
<dbReference type="OrthoDB" id="142769at2"/>
<keyword evidence="4 8" id="KW-0479">Metal-binding</keyword>